<dbReference type="InterPro" id="IPR050239">
    <property type="entry name" value="Sigma-70_RNA_pol_init_factors"/>
</dbReference>
<dbReference type="NCBIfam" id="TIGR02937">
    <property type="entry name" value="sigma70-ECF"/>
    <property type="match status" value="1"/>
</dbReference>
<reference evidence="2" key="1">
    <citation type="submission" date="2013-10" db="EMBL/GenBank/DDBJ databases">
        <title>Draft genome sequence of Clostridium botulinum type B strain Osaka05.</title>
        <authorList>
            <person name="Sakaguchi Y."/>
            <person name="Hosomi K."/>
            <person name="Uchiyama J."/>
            <person name="Ogura Y."/>
            <person name="Sakaguchi M."/>
            <person name="Kohda T."/>
            <person name="Mukamoto M."/>
            <person name="Misawa N."/>
            <person name="Matsuzaki S."/>
            <person name="Hayashi T."/>
            <person name="Kozaki S."/>
        </authorList>
    </citation>
    <scope>NUCLEOTIDE SEQUENCE</scope>
    <source>
        <strain evidence="2">Osaka05</strain>
    </source>
</reference>
<dbReference type="EMBL" id="BA000059">
    <property type="protein sequence ID" value="BAO05069.1"/>
    <property type="molecule type" value="Genomic_DNA"/>
</dbReference>
<dbReference type="InterPro" id="IPR013324">
    <property type="entry name" value="RNA_pol_sigma_r3/r4-like"/>
</dbReference>
<dbReference type="Gene3D" id="1.10.10.10">
    <property type="entry name" value="Winged helix-like DNA-binding domain superfamily/Winged helix DNA-binding domain"/>
    <property type="match status" value="1"/>
</dbReference>
<dbReference type="SUPFAM" id="SSF88946">
    <property type="entry name" value="Sigma2 domain of RNA polymerase sigma factors"/>
    <property type="match status" value="1"/>
</dbReference>
<dbReference type="GO" id="GO:0003700">
    <property type="term" value="F:DNA-binding transcription factor activity"/>
    <property type="evidence" value="ECO:0007669"/>
    <property type="project" value="InterPro"/>
</dbReference>
<proteinExistence type="predicted"/>
<dbReference type="GO" id="GO:0006352">
    <property type="term" value="P:DNA-templated transcription initiation"/>
    <property type="evidence" value="ECO:0007669"/>
    <property type="project" value="InterPro"/>
</dbReference>
<dbReference type="InterPro" id="IPR007627">
    <property type="entry name" value="RNA_pol_sigma70_r2"/>
</dbReference>
<dbReference type="Gene3D" id="1.10.1740.10">
    <property type="match status" value="1"/>
</dbReference>
<sequence length="271" mass="32264">MVQNSEVKRSKKIILVDLSERDLIIESQKNNKESEKYKEELLKRYEGLIVQWTNKYFKILNVQGMEFDDLLIDAKLGFLKALEKFDIDKGNALSTYATHCMRNYILNSIRVNNNMIKLSSREVNKRIKLSKKLKENMLNKSNYKFNSNIYNKIFSQHNVRLIDTHEYQSYLDNSSIEQEISSEEMFMEKEQKKFNTCQIVSALKVLDKTELFIIVHYFGLFNKKKRTLRELSKRLDIGYENTRKIKGKALSKIECYFKKNNIKIEDFKNIF</sequence>
<evidence type="ECO:0000313" key="2">
    <source>
        <dbReference type="EMBL" id="BAO05069.1"/>
    </source>
</evidence>
<dbReference type="InterPro" id="IPR013325">
    <property type="entry name" value="RNA_pol_sigma_r2"/>
</dbReference>
<accession>A0A060N9R9</accession>
<dbReference type="AlphaFoldDB" id="A0A060N9R9"/>
<evidence type="ECO:0000259" key="1">
    <source>
        <dbReference type="Pfam" id="PF04542"/>
    </source>
</evidence>
<name>A0A060N9R9_CLOBO</name>
<dbReference type="RefSeq" id="WP_030032204.1">
    <property type="nucleotide sequence ID" value="NZ_BA000059.1"/>
</dbReference>
<dbReference type="SUPFAM" id="SSF88659">
    <property type="entry name" value="Sigma3 and sigma4 domains of RNA polymerase sigma factors"/>
    <property type="match status" value="1"/>
</dbReference>
<gene>
    <name evidence="2" type="ORF">CBO05P2_044</name>
</gene>
<dbReference type="HOGENOM" id="CLU_1025650_0_0_9"/>
<dbReference type="Proteomes" id="UP000054164">
    <property type="component" value="Unassembled WGS sequence"/>
</dbReference>
<dbReference type="PANTHER" id="PTHR30603:SF47">
    <property type="entry name" value="RNA POLYMERASE SIGMA FACTOR SIGD, CHLOROPLASTIC"/>
    <property type="match status" value="1"/>
</dbReference>
<organism evidence="2">
    <name type="scientific">Clostridium botulinum B str. Osaka05</name>
    <dbReference type="NCBI Taxonomy" id="1407017"/>
    <lineage>
        <taxon>Bacteria</taxon>
        <taxon>Bacillati</taxon>
        <taxon>Bacillota</taxon>
        <taxon>Clostridia</taxon>
        <taxon>Eubacteriales</taxon>
        <taxon>Clostridiaceae</taxon>
        <taxon>Clostridium</taxon>
    </lineage>
</organism>
<dbReference type="InterPro" id="IPR014284">
    <property type="entry name" value="RNA_pol_sigma-70_dom"/>
</dbReference>
<dbReference type="InterPro" id="IPR036388">
    <property type="entry name" value="WH-like_DNA-bd_sf"/>
</dbReference>
<protein>
    <submittedName>
        <fullName evidence="2">Sporulation sigma factor SigK</fullName>
    </submittedName>
</protein>
<dbReference type="Pfam" id="PF04542">
    <property type="entry name" value="Sigma70_r2"/>
    <property type="match status" value="1"/>
</dbReference>
<feature type="domain" description="RNA polymerase sigma-70 region 2" evidence="1">
    <location>
        <begin position="42"/>
        <end position="112"/>
    </location>
</feature>
<dbReference type="PANTHER" id="PTHR30603">
    <property type="entry name" value="RNA POLYMERASE SIGMA FACTOR RPO"/>
    <property type="match status" value="1"/>
</dbReference>